<keyword evidence="1" id="KW-0812">Transmembrane</keyword>
<dbReference type="Pfam" id="PF13968">
    <property type="entry name" value="DUF4220"/>
    <property type="match status" value="1"/>
</dbReference>
<name>A0A368QPQ9_SETIT</name>
<reference evidence="3" key="1">
    <citation type="journal article" date="2012" name="Nat. Biotechnol.">
        <title>Reference genome sequence of the model plant Setaria.</title>
        <authorList>
            <person name="Bennetzen J.L."/>
            <person name="Schmutz J."/>
            <person name="Wang H."/>
            <person name="Percifield R."/>
            <person name="Hawkins J."/>
            <person name="Pontaroli A.C."/>
            <person name="Estep M."/>
            <person name="Feng L."/>
            <person name="Vaughn J.N."/>
            <person name="Grimwood J."/>
            <person name="Jenkins J."/>
            <person name="Barry K."/>
            <person name="Lindquist E."/>
            <person name="Hellsten U."/>
            <person name="Deshpande S."/>
            <person name="Wang X."/>
            <person name="Wu X."/>
            <person name="Mitros T."/>
            <person name="Triplett J."/>
            <person name="Yang X."/>
            <person name="Ye C.Y."/>
            <person name="Mauro-Herrera M."/>
            <person name="Wang L."/>
            <person name="Li P."/>
            <person name="Sharma M."/>
            <person name="Sharma R."/>
            <person name="Ronald P.C."/>
            <person name="Panaud O."/>
            <person name="Kellogg E.A."/>
            <person name="Brutnell T.P."/>
            <person name="Doust A.N."/>
            <person name="Tuskan G.A."/>
            <person name="Rokhsar D."/>
            <person name="Devos K.M."/>
        </authorList>
    </citation>
    <scope>NUCLEOTIDE SEQUENCE [LARGE SCALE GENOMIC DNA]</scope>
    <source>
        <strain evidence="3">Yugu1</strain>
    </source>
</reference>
<dbReference type="AlphaFoldDB" id="A0A368QPQ9"/>
<feature type="transmembrane region" description="Helical" evidence="1">
    <location>
        <begin position="58"/>
        <end position="78"/>
    </location>
</feature>
<dbReference type="Pfam" id="PF04578">
    <property type="entry name" value="DUF594"/>
    <property type="match status" value="1"/>
</dbReference>
<gene>
    <name evidence="3" type="ORF">SETIT_4G017300v2</name>
</gene>
<reference evidence="3" key="2">
    <citation type="submission" date="2015-07" db="EMBL/GenBank/DDBJ databases">
        <authorList>
            <person name="Noorani M."/>
        </authorList>
    </citation>
    <scope>NUCLEOTIDE SEQUENCE</scope>
    <source>
        <strain evidence="3">Yugu1</strain>
    </source>
</reference>
<dbReference type="OrthoDB" id="693467at2759"/>
<keyword evidence="1" id="KW-1133">Transmembrane helix</keyword>
<dbReference type="KEGG" id="sita:101784036"/>
<protein>
    <recommendedName>
        <fullName evidence="2">DUF4220 domain-containing protein</fullName>
    </recommendedName>
</protein>
<feature type="domain" description="DUF4220" evidence="2">
    <location>
        <begin position="126"/>
        <end position="535"/>
    </location>
</feature>
<organism evidence="3">
    <name type="scientific">Setaria italica</name>
    <name type="common">Foxtail millet</name>
    <name type="synonym">Panicum italicum</name>
    <dbReference type="NCBI Taxonomy" id="4555"/>
    <lineage>
        <taxon>Eukaryota</taxon>
        <taxon>Viridiplantae</taxon>
        <taxon>Streptophyta</taxon>
        <taxon>Embryophyta</taxon>
        <taxon>Tracheophyta</taxon>
        <taxon>Spermatophyta</taxon>
        <taxon>Magnoliopsida</taxon>
        <taxon>Liliopsida</taxon>
        <taxon>Poales</taxon>
        <taxon>Poaceae</taxon>
        <taxon>PACMAD clade</taxon>
        <taxon>Panicoideae</taxon>
        <taxon>Panicodae</taxon>
        <taxon>Paniceae</taxon>
        <taxon>Cenchrinae</taxon>
        <taxon>Setaria</taxon>
    </lineage>
</organism>
<evidence type="ECO:0000259" key="2">
    <source>
        <dbReference type="Pfam" id="PF13968"/>
    </source>
</evidence>
<feature type="transmembrane region" description="Helical" evidence="1">
    <location>
        <begin position="452"/>
        <end position="472"/>
    </location>
</feature>
<feature type="transmembrane region" description="Helical" evidence="1">
    <location>
        <begin position="144"/>
        <end position="164"/>
    </location>
</feature>
<evidence type="ECO:0000256" key="1">
    <source>
        <dbReference type="SAM" id="Phobius"/>
    </source>
</evidence>
<sequence length="795" mass="88562">MHDETFPAGGKRGLQSVVSRLDLSTLLTTMDMDYCPVVPAAEVKATFHKKIRGQIWKVNSLLLIEAVLAGVMVGIGAFGQRYRRHPFTRLIFLGATTLFLPIISSVVSTIGSEPNFVINFSPEFPYHLSALVATCDASNHSFVLVMWAFLVQIVMINTTVIVSVDEREGQSTSPPLELLVNGGWTIYLGVTAFKGFPWISICLGSVTPFALLGTKIVVQWYASRTARRSFSLGRNPGLVFVYMQQLQAGEASQDAAEPPVSVDVPPLLVMREDEKKVEVQPGGYAFKDDHSGTTLVSNIDPVTLDRIWQLDSAALPISTPPIKHLCLSFALFKLLRCRFARYHLTNAGSMGTLNFFRSLVLKADEHDTVFGVIADELSFVHDYYYSSLPISYSKYWLPVLFIFLSLLDIGYCILFLVANTNHLIFSSKDPQITCFIWCTAEGQMVGPPMATFIGMFYFDLVPLLSLLVLAVAAEVRDMSSYICSNWTKVSLICRYVNRASLQHSICMQRWVSLLLRCRCKLMKHWDEKMSQCSVLVLPPRTNQLLVRRLFRLPDRGRNVKMPAAVKVCIFNALTSVINGSCLLSNGVESLHRSQVGDNFIWACHGKGASDIILVWHIATCILEVKQYDQDSNSDHKIAATHLSRYCAYLVNWCPELLPDNKEWSKSLYEAVKKDVKCALAEHPASGSSTPEDEHRKLVELLQANSKHELLKNGVKLGMQLVDTFNDEEAMWKLLADFWSELILYVAPSDNLEGHKEAIARGGELITLLWAMLFHAGIASRTGEHDGATATSGSAV</sequence>
<dbReference type="EMBL" id="CM003531">
    <property type="protein sequence ID" value="RCV19955.1"/>
    <property type="molecule type" value="Genomic_DNA"/>
</dbReference>
<proteinExistence type="predicted"/>
<dbReference type="PANTHER" id="PTHR31325">
    <property type="entry name" value="OS01G0798800 PROTEIN-RELATED"/>
    <property type="match status" value="1"/>
</dbReference>
<dbReference type="InterPro" id="IPR007658">
    <property type="entry name" value="DUF594"/>
</dbReference>
<feature type="transmembrane region" description="Helical" evidence="1">
    <location>
        <begin position="395"/>
        <end position="418"/>
    </location>
</feature>
<keyword evidence="1" id="KW-0472">Membrane</keyword>
<accession>A0A368QPQ9</accession>
<evidence type="ECO:0000313" key="3">
    <source>
        <dbReference type="EMBL" id="RCV19955.1"/>
    </source>
</evidence>
<dbReference type="InterPro" id="IPR025315">
    <property type="entry name" value="DUF4220"/>
</dbReference>
<feature type="transmembrane region" description="Helical" evidence="1">
    <location>
        <begin position="90"/>
        <end position="111"/>
    </location>
</feature>
<feature type="transmembrane region" description="Helical" evidence="1">
    <location>
        <begin position="198"/>
        <end position="218"/>
    </location>
</feature>